<organism evidence="1 2">
    <name type="scientific">Hymenolepis diminuta</name>
    <name type="common">Rat tapeworm</name>
    <dbReference type="NCBI Taxonomy" id="6216"/>
    <lineage>
        <taxon>Eukaryota</taxon>
        <taxon>Metazoa</taxon>
        <taxon>Spiralia</taxon>
        <taxon>Lophotrochozoa</taxon>
        <taxon>Platyhelminthes</taxon>
        <taxon>Cestoda</taxon>
        <taxon>Eucestoda</taxon>
        <taxon>Cyclophyllidea</taxon>
        <taxon>Hymenolepididae</taxon>
        <taxon>Hymenolepis</taxon>
    </lineage>
</organism>
<dbReference type="EMBL" id="CABIJS010000055">
    <property type="protein sequence ID" value="VUZ41420.1"/>
    <property type="molecule type" value="Genomic_DNA"/>
</dbReference>
<accession>A0A564Y2G1</accession>
<proteinExistence type="predicted"/>
<evidence type="ECO:0000313" key="1">
    <source>
        <dbReference type="EMBL" id="VUZ41420.1"/>
    </source>
</evidence>
<name>A0A564Y2G1_HYMDI</name>
<dbReference type="AlphaFoldDB" id="A0A564Y2G1"/>
<protein>
    <submittedName>
        <fullName evidence="1">Uncharacterized protein</fullName>
    </submittedName>
</protein>
<reference evidence="1 2" key="1">
    <citation type="submission" date="2019-07" db="EMBL/GenBank/DDBJ databases">
        <authorList>
            <person name="Jastrzebski P J."/>
            <person name="Paukszto L."/>
            <person name="Jastrzebski P J."/>
        </authorList>
    </citation>
    <scope>NUCLEOTIDE SEQUENCE [LARGE SCALE GENOMIC DNA]</scope>
    <source>
        <strain evidence="1 2">WMS-il1</strain>
    </source>
</reference>
<evidence type="ECO:0000313" key="2">
    <source>
        <dbReference type="Proteomes" id="UP000321570"/>
    </source>
</evidence>
<dbReference type="Proteomes" id="UP000321570">
    <property type="component" value="Unassembled WGS sequence"/>
</dbReference>
<keyword evidence="2" id="KW-1185">Reference proteome</keyword>
<sequence>MNKITFGISWTTRISLIKKIEIDRLIITRCCSLRHSRRIPIIIIINRGADFVAVFTSISIVLSLNISVRTVIRTDTTNDSIRVVNDGRAQATT</sequence>
<gene>
    <name evidence="1" type="ORF">WMSIL1_LOCUS2221</name>
</gene>